<sequence length="121" mass="12977">MVAPSDPFFAECLAAKEALKFAISIQCRSIVLEGDSSLVISALRSDEHALSEGGLCVSSAKELFSHFNVIRCSHVIRTANSAADVLAKKAISCSDSRSWSGECPEFLRIVLDSDCNPSLVQ</sequence>
<dbReference type="AlphaFoldDB" id="A0A7J7DD97"/>
<protein>
    <recommendedName>
        <fullName evidence="1">RNase H type-1 domain-containing protein</fullName>
    </recommendedName>
</protein>
<dbReference type="InterPro" id="IPR052929">
    <property type="entry name" value="RNase_H-like_EbsB-rel"/>
</dbReference>
<name>A0A7J7DD97_TRIWF</name>
<dbReference type="InterPro" id="IPR002156">
    <property type="entry name" value="RNaseH_domain"/>
</dbReference>
<dbReference type="Pfam" id="PF13456">
    <property type="entry name" value="RVT_3"/>
    <property type="match status" value="1"/>
</dbReference>
<dbReference type="Gene3D" id="3.30.420.10">
    <property type="entry name" value="Ribonuclease H-like superfamily/Ribonuclease H"/>
    <property type="match status" value="1"/>
</dbReference>
<dbReference type="PANTHER" id="PTHR47074:SF11">
    <property type="entry name" value="REVERSE TRANSCRIPTASE-LIKE PROTEIN"/>
    <property type="match status" value="1"/>
</dbReference>
<dbReference type="InParanoid" id="A0A7J7DD97"/>
<dbReference type="InterPro" id="IPR036397">
    <property type="entry name" value="RNaseH_sf"/>
</dbReference>
<organism evidence="2 3">
    <name type="scientific">Tripterygium wilfordii</name>
    <name type="common">Thunder God vine</name>
    <dbReference type="NCBI Taxonomy" id="458696"/>
    <lineage>
        <taxon>Eukaryota</taxon>
        <taxon>Viridiplantae</taxon>
        <taxon>Streptophyta</taxon>
        <taxon>Embryophyta</taxon>
        <taxon>Tracheophyta</taxon>
        <taxon>Spermatophyta</taxon>
        <taxon>Magnoliopsida</taxon>
        <taxon>eudicotyledons</taxon>
        <taxon>Gunneridae</taxon>
        <taxon>Pentapetalae</taxon>
        <taxon>rosids</taxon>
        <taxon>fabids</taxon>
        <taxon>Celastrales</taxon>
        <taxon>Celastraceae</taxon>
        <taxon>Tripterygium</taxon>
    </lineage>
</organism>
<evidence type="ECO:0000259" key="1">
    <source>
        <dbReference type="Pfam" id="PF13456"/>
    </source>
</evidence>
<comment type="caution">
    <text evidence="2">The sequence shown here is derived from an EMBL/GenBank/DDBJ whole genome shotgun (WGS) entry which is preliminary data.</text>
</comment>
<dbReference type="Proteomes" id="UP000593562">
    <property type="component" value="Unassembled WGS sequence"/>
</dbReference>
<evidence type="ECO:0000313" key="3">
    <source>
        <dbReference type="Proteomes" id="UP000593562"/>
    </source>
</evidence>
<evidence type="ECO:0000313" key="2">
    <source>
        <dbReference type="EMBL" id="KAF5744046.1"/>
    </source>
</evidence>
<reference evidence="2 3" key="1">
    <citation type="journal article" date="2020" name="Nat. Commun.">
        <title>Genome of Tripterygium wilfordii and identification of cytochrome P450 involved in triptolide biosynthesis.</title>
        <authorList>
            <person name="Tu L."/>
            <person name="Su P."/>
            <person name="Zhang Z."/>
            <person name="Gao L."/>
            <person name="Wang J."/>
            <person name="Hu T."/>
            <person name="Zhou J."/>
            <person name="Zhang Y."/>
            <person name="Zhao Y."/>
            <person name="Liu Y."/>
            <person name="Song Y."/>
            <person name="Tong Y."/>
            <person name="Lu Y."/>
            <person name="Yang J."/>
            <person name="Xu C."/>
            <person name="Jia M."/>
            <person name="Peters R.J."/>
            <person name="Huang L."/>
            <person name="Gao W."/>
        </authorList>
    </citation>
    <scope>NUCLEOTIDE SEQUENCE [LARGE SCALE GENOMIC DNA]</scope>
    <source>
        <strain evidence="3">cv. XIE 37</strain>
        <tissue evidence="2">Leaf</tissue>
    </source>
</reference>
<dbReference type="SUPFAM" id="SSF53098">
    <property type="entry name" value="Ribonuclease H-like"/>
    <property type="match status" value="1"/>
</dbReference>
<dbReference type="GO" id="GO:0003676">
    <property type="term" value="F:nucleic acid binding"/>
    <property type="evidence" value="ECO:0007669"/>
    <property type="project" value="InterPro"/>
</dbReference>
<accession>A0A7J7DD97</accession>
<dbReference type="GO" id="GO:0004523">
    <property type="term" value="F:RNA-DNA hybrid ribonuclease activity"/>
    <property type="evidence" value="ECO:0007669"/>
    <property type="project" value="InterPro"/>
</dbReference>
<proteinExistence type="predicted"/>
<keyword evidence="3" id="KW-1185">Reference proteome</keyword>
<dbReference type="EMBL" id="JAAARO010000008">
    <property type="protein sequence ID" value="KAF5744046.1"/>
    <property type="molecule type" value="Genomic_DNA"/>
</dbReference>
<dbReference type="InterPro" id="IPR012337">
    <property type="entry name" value="RNaseH-like_sf"/>
</dbReference>
<dbReference type="PANTHER" id="PTHR47074">
    <property type="entry name" value="BNAC02G40300D PROTEIN"/>
    <property type="match status" value="1"/>
</dbReference>
<gene>
    <name evidence="2" type="ORF">HS088_TW08G00638</name>
</gene>
<dbReference type="InterPro" id="IPR044730">
    <property type="entry name" value="RNase_H-like_dom_plant"/>
</dbReference>
<dbReference type="CDD" id="cd06222">
    <property type="entry name" value="RNase_H_like"/>
    <property type="match status" value="1"/>
</dbReference>
<feature type="domain" description="RNase H type-1" evidence="1">
    <location>
        <begin position="6"/>
        <end position="90"/>
    </location>
</feature>